<proteinExistence type="predicted"/>
<reference evidence="2 3" key="1">
    <citation type="submission" date="2019-06" db="EMBL/GenBank/DDBJ databases">
        <title>Streptomyces sporangiiformans sp. nov., a novel actinomycete isolated from soil in Mount Song.</title>
        <authorList>
            <person name="Han L."/>
        </authorList>
    </citation>
    <scope>NUCLEOTIDE SEQUENCE [LARGE SCALE GENOMIC DNA]</scope>
    <source>
        <strain evidence="2 3">NEAU-SSA 1</strain>
    </source>
</reference>
<name>A0A505D144_9ACTN</name>
<protein>
    <recommendedName>
        <fullName evidence="4">ABC transporter permease</fullName>
    </recommendedName>
</protein>
<evidence type="ECO:0008006" key="4">
    <source>
        <dbReference type="Google" id="ProtNLM"/>
    </source>
</evidence>
<feature type="transmembrane region" description="Helical" evidence="1">
    <location>
        <begin position="136"/>
        <end position="160"/>
    </location>
</feature>
<sequence length="329" mass="35109">MTALAAVPTAPRRRSRLAPHGLTWSVLRLHRTALYICGGAFVAFVATMIWMYAIGDDARASIGACGSPGSGLPSCLEITERTADDTYRYVLSLATTVLAYTMFPVAAWAGGALIGRELESGTARLAWTQSVTPLRWLAAKLAVPALLLTAGATAAVLLNIWARRDDNPNLTGDWYHPDDFVTTGPAAVTYVLAGLALGALAGLVTRRALPAAGLGFAATLALYNILERYREDLWPTVSRTGDTPSELPRSALQVEHGMVLTSGERVTASRCSVMPDSTCVNDADVAGYYSTFHPQSHFWPLHLVSAGIALAVAVLATAAAFWLLRRRTP</sequence>
<feature type="transmembrane region" description="Helical" evidence="1">
    <location>
        <begin position="299"/>
        <end position="324"/>
    </location>
</feature>
<keyword evidence="1" id="KW-1133">Transmembrane helix</keyword>
<evidence type="ECO:0000313" key="2">
    <source>
        <dbReference type="EMBL" id="TPQ16350.1"/>
    </source>
</evidence>
<dbReference type="RefSeq" id="WP_119105899.1">
    <property type="nucleotide sequence ID" value="NZ_QXMJ01000334.1"/>
</dbReference>
<keyword evidence="3" id="KW-1185">Reference proteome</keyword>
<dbReference type="OrthoDB" id="3579673at2"/>
<comment type="caution">
    <text evidence="2">The sequence shown here is derived from an EMBL/GenBank/DDBJ whole genome shotgun (WGS) entry which is preliminary data.</text>
</comment>
<feature type="transmembrane region" description="Helical" evidence="1">
    <location>
        <begin position="180"/>
        <end position="201"/>
    </location>
</feature>
<keyword evidence="1" id="KW-0812">Transmembrane</keyword>
<dbReference type="Proteomes" id="UP000317378">
    <property type="component" value="Unassembled WGS sequence"/>
</dbReference>
<feature type="transmembrane region" description="Helical" evidence="1">
    <location>
        <begin position="89"/>
        <end position="115"/>
    </location>
</feature>
<evidence type="ECO:0000256" key="1">
    <source>
        <dbReference type="SAM" id="Phobius"/>
    </source>
</evidence>
<gene>
    <name evidence="2" type="ORF">FGD71_042290</name>
</gene>
<feature type="transmembrane region" description="Helical" evidence="1">
    <location>
        <begin position="33"/>
        <end position="53"/>
    </location>
</feature>
<organism evidence="2 3">
    <name type="scientific">Streptomyces sporangiiformans</name>
    <dbReference type="NCBI Taxonomy" id="2315329"/>
    <lineage>
        <taxon>Bacteria</taxon>
        <taxon>Bacillati</taxon>
        <taxon>Actinomycetota</taxon>
        <taxon>Actinomycetes</taxon>
        <taxon>Kitasatosporales</taxon>
        <taxon>Streptomycetaceae</taxon>
        <taxon>Streptomyces</taxon>
    </lineage>
</organism>
<keyword evidence="1" id="KW-0472">Membrane</keyword>
<evidence type="ECO:0000313" key="3">
    <source>
        <dbReference type="Proteomes" id="UP000317378"/>
    </source>
</evidence>
<dbReference type="EMBL" id="VCHX02000334">
    <property type="protein sequence ID" value="TPQ16350.1"/>
    <property type="molecule type" value="Genomic_DNA"/>
</dbReference>
<accession>A0A505D144</accession>
<feature type="transmembrane region" description="Helical" evidence="1">
    <location>
        <begin position="208"/>
        <end position="226"/>
    </location>
</feature>
<dbReference type="AlphaFoldDB" id="A0A505D144"/>